<dbReference type="EMBL" id="JBHLUX010000045">
    <property type="protein sequence ID" value="MFC0472204.1"/>
    <property type="molecule type" value="Genomic_DNA"/>
</dbReference>
<protein>
    <submittedName>
        <fullName evidence="1">Uncharacterized protein</fullName>
    </submittedName>
</protein>
<proteinExistence type="predicted"/>
<evidence type="ECO:0000313" key="1">
    <source>
        <dbReference type="EMBL" id="MFC0472204.1"/>
    </source>
</evidence>
<comment type="caution">
    <text evidence="1">The sequence shown here is derived from an EMBL/GenBank/DDBJ whole genome shotgun (WGS) entry which is preliminary data.</text>
</comment>
<organism evidence="1 2">
    <name type="scientific">Halalkalibacter kiskunsagensis</name>
    <dbReference type="NCBI Taxonomy" id="1548599"/>
    <lineage>
        <taxon>Bacteria</taxon>
        <taxon>Bacillati</taxon>
        <taxon>Bacillota</taxon>
        <taxon>Bacilli</taxon>
        <taxon>Bacillales</taxon>
        <taxon>Bacillaceae</taxon>
        <taxon>Halalkalibacter</taxon>
    </lineage>
</organism>
<evidence type="ECO:0000313" key="2">
    <source>
        <dbReference type="Proteomes" id="UP001589838"/>
    </source>
</evidence>
<keyword evidence="2" id="KW-1185">Reference proteome</keyword>
<dbReference type="RefSeq" id="WP_390183952.1">
    <property type="nucleotide sequence ID" value="NZ_JBHLUX010000045.1"/>
</dbReference>
<accession>A0ABV6KFX3</accession>
<reference evidence="1 2" key="1">
    <citation type="submission" date="2024-09" db="EMBL/GenBank/DDBJ databases">
        <authorList>
            <person name="Sun Q."/>
            <person name="Mori K."/>
        </authorList>
    </citation>
    <scope>NUCLEOTIDE SEQUENCE [LARGE SCALE GENOMIC DNA]</scope>
    <source>
        <strain evidence="1 2">NCAIM B.02610</strain>
    </source>
</reference>
<gene>
    <name evidence="1" type="ORF">ACFFHM_17275</name>
</gene>
<sequence length="68" mass="7680">MKVVQALLESFTQVSVGEIVRLNSGDIAEIVYCDQKNPTRSLVKLLSDQSIVQLENQNSLYIEELLKK</sequence>
<name>A0ABV6KFX3_9BACI</name>
<dbReference type="Proteomes" id="UP001589838">
    <property type="component" value="Unassembled WGS sequence"/>
</dbReference>